<accession>A0A1G8H8L1</accession>
<gene>
    <name evidence="1" type="ORF">SAMN05192573_11573</name>
</gene>
<dbReference type="EMBL" id="FNCG01000015">
    <property type="protein sequence ID" value="SDI02881.1"/>
    <property type="molecule type" value="Genomic_DNA"/>
</dbReference>
<proteinExistence type="predicted"/>
<protein>
    <submittedName>
        <fullName evidence="1">Uncharacterized protein</fullName>
    </submittedName>
</protein>
<sequence length="29" mass="3295">MEGLREGSDKDIQLMGGVIKFKPPKIFIF</sequence>
<evidence type="ECO:0000313" key="2">
    <source>
        <dbReference type="Proteomes" id="UP000199705"/>
    </source>
</evidence>
<organism evidence="1 2">
    <name type="scientific">Mucilaginibacter gossypii</name>
    <dbReference type="NCBI Taxonomy" id="551996"/>
    <lineage>
        <taxon>Bacteria</taxon>
        <taxon>Pseudomonadati</taxon>
        <taxon>Bacteroidota</taxon>
        <taxon>Sphingobacteriia</taxon>
        <taxon>Sphingobacteriales</taxon>
        <taxon>Sphingobacteriaceae</taxon>
        <taxon>Mucilaginibacter</taxon>
    </lineage>
</organism>
<name>A0A1G8H8L1_9SPHI</name>
<dbReference type="AlphaFoldDB" id="A0A1G8H8L1"/>
<reference evidence="2" key="1">
    <citation type="submission" date="2016-10" db="EMBL/GenBank/DDBJ databases">
        <authorList>
            <person name="Varghese N."/>
            <person name="Submissions S."/>
        </authorList>
    </citation>
    <scope>NUCLEOTIDE SEQUENCE [LARGE SCALE GENOMIC DNA]</scope>
    <source>
        <strain evidence="2">Gh-67</strain>
    </source>
</reference>
<keyword evidence="2" id="KW-1185">Reference proteome</keyword>
<evidence type="ECO:0000313" key="1">
    <source>
        <dbReference type="EMBL" id="SDI02881.1"/>
    </source>
</evidence>
<dbReference type="Proteomes" id="UP000199705">
    <property type="component" value="Unassembled WGS sequence"/>
</dbReference>